<dbReference type="EMBL" id="JATAAI010000007">
    <property type="protein sequence ID" value="KAK1744189.1"/>
    <property type="molecule type" value="Genomic_DNA"/>
</dbReference>
<keyword evidence="5" id="KW-1185">Reference proteome</keyword>
<accession>A0AAD8YCZ8</accession>
<comment type="caution">
    <text evidence="4">The sequence shown here is derived from an EMBL/GenBank/DDBJ whole genome shotgun (WGS) entry which is preliminary data.</text>
</comment>
<reference evidence="4" key="1">
    <citation type="submission" date="2023-06" db="EMBL/GenBank/DDBJ databases">
        <title>Survivors Of The Sea: Transcriptome response of Skeletonema marinoi to long-term dormancy.</title>
        <authorList>
            <person name="Pinder M.I.M."/>
            <person name="Kourtchenko O."/>
            <person name="Robertson E.K."/>
            <person name="Larsson T."/>
            <person name="Maumus F."/>
            <person name="Osuna-Cruz C.M."/>
            <person name="Vancaester E."/>
            <person name="Stenow R."/>
            <person name="Vandepoele K."/>
            <person name="Ploug H."/>
            <person name="Bruchert V."/>
            <person name="Godhe A."/>
            <person name="Topel M."/>
        </authorList>
    </citation>
    <scope>NUCLEOTIDE SEQUENCE</scope>
    <source>
        <strain evidence="4">R05AC</strain>
    </source>
</reference>
<dbReference type="GO" id="GO:0004222">
    <property type="term" value="F:metalloendopeptidase activity"/>
    <property type="evidence" value="ECO:0007669"/>
    <property type="project" value="InterPro"/>
</dbReference>
<feature type="compositionally biased region" description="Basic and acidic residues" evidence="1">
    <location>
        <begin position="422"/>
        <end position="444"/>
    </location>
</feature>
<feature type="region of interest" description="Disordered" evidence="1">
    <location>
        <begin position="404"/>
        <end position="444"/>
    </location>
</feature>
<feature type="transmembrane region" description="Helical" evidence="2">
    <location>
        <begin position="197"/>
        <end position="216"/>
    </location>
</feature>
<dbReference type="InterPro" id="IPR037219">
    <property type="entry name" value="Peptidase_M41-like"/>
</dbReference>
<sequence>MRNPTITHYSPTMLVFSLACICLLQHNVANGFAPTSITRHVPLSSSIVSNSLSSSKVGSVDELQSQIDLDTLATLESCRTRSAANKVLDQALSSSTPEQSNNNNNSSDRLWGSVKIPRNLSSRPISDAELSLQTRTINSKYKIYDLIEQNGDRDIDRASLAVLCVFVAGASSAIIAQQTTQIAILGTVVYIPEIIRFLVVWALCFSPLVLVGYGLALPSELSETLVSIQRRFFPSYRKRMIQHEAGHFLVGHLLGWPVKAYQANNAVKNAVEFYPLSDDDVGKDRARVLGFDAKRASQKLDASDESLVNVEERPYFSKDGQGGSALDRSVFRDEDAADASTYALSPQDDPTVSWPFRGFDEETVDKLAVISVAGACAEILAYGNAEGGVADLIQLRRIYGASVSAKKNSDGGDDAEFGSFSDDAKERRLRRENEGNSSGMDEKEMDNRTRFALGYAFGLLRQNLGALDALAETMEQDGSVVDCIVALESCPNVSGFTLKGDYDKIRRERFQAEERGLGGWVEQTFLGGSKTIDVEDSSVIEGKGGGERRQKFELTGDDPFYAAVAVALAFAAFAFNGGISLH</sequence>
<dbReference type="PANTHER" id="PTHR33471">
    <property type="entry name" value="ATP-DEPENDENT ZINC METALLOPROTEASE-RELATED"/>
    <property type="match status" value="1"/>
</dbReference>
<dbReference type="PROSITE" id="PS51257">
    <property type="entry name" value="PROKAR_LIPOPROTEIN"/>
    <property type="match status" value="1"/>
</dbReference>
<keyword evidence="2" id="KW-0812">Transmembrane</keyword>
<feature type="region of interest" description="Disordered" evidence="1">
    <location>
        <begin position="90"/>
        <end position="110"/>
    </location>
</feature>
<name>A0AAD8YCZ8_9STRA</name>
<evidence type="ECO:0000256" key="2">
    <source>
        <dbReference type="SAM" id="Phobius"/>
    </source>
</evidence>
<feature type="chain" id="PRO_5042058335" description="Peptidase M41 domain-containing protein" evidence="3">
    <location>
        <begin position="32"/>
        <end position="582"/>
    </location>
</feature>
<keyword evidence="2" id="KW-1133">Transmembrane helix</keyword>
<evidence type="ECO:0000313" key="4">
    <source>
        <dbReference type="EMBL" id="KAK1744189.1"/>
    </source>
</evidence>
<dbReference type="PANTHER" id="PTHR33471:SF7">
    <property type="entry name" value="ATP-DEPENDENT ZINC METALLOPROTEASE-RELATED"/>
    <property type="match status" value="1"/>
</dbReference>
<gene>
    <name evidence="4" type="ORF">QTG54_004722</name>
</gene>
<keyword evidence="2" id="KW-0472">Membrane</keyword>
<dbReference type="GO" id="GO:0005524">
    <property type="term" value="F:ATP binding"/>
    <property type="evidence" value="ECO:0007669"/>
    <property type="project" value="InterPro"/>
</dbReference>
<dbReference type="Gene3D" id="1.20.58.760">
    <property type="entry name" value="Peptidase M41"/>
    <property type="match status" value="1"/>
</dbReference>
<feature type="compositionally biased region" description="Polar residues" evidence="1">
    <location>
        <begin position="91"/>
        <end position="108"/>
    </location>
</feature>
<proteinExistence type="predicted"/>
<evidence type="ECO:0000313" key="5">
    <source>
        <dbReference type="Proteomes" id="UP001224775"/>
    </source>
</evidence>
<organism evidence="4 5">
    <name type="scientific">Skeletonema marinoi</name>
    <dbReference type="NCBI Taxonomy" id="267567"/>
    <lineage>
        <taxon>Eukaryota</taxon>
        <taxon>Sar</taxon>
        <taxon>Stramenopiles</taxon>
        <taxon>Ochrophyta</taxon>
        <taxon>Bacillariophyta</taxon>
        <taxon>Coscinodiscophyceae</taxon>
        <taxon>Thalassiosirophycidae</taxon>
        <taxon>Thalassiosirales</taxon>
        <taxon>Skeletonemataceae</taxon>
        <taxon>Skeletonema</taxon>
        <taxon>Skeletonema marinoi-dohrnii complex</taxon>
    </lineage>
</organism>
<feature type="signal peptide" evidence="3">
    <location>
        <begin position="1"/>
        <end position="31"/>
    </location>
</feature>
<feature type="transmembrane region" description="Helical" evidence="2">
    <location>
        <begin position="560"/>
        <end position="579"/>
    </location>
</feature>
<dbReference type="Proteomes" id="UP001224775">
    <property type="component" value="Unassembled WGS sequence"/>
</dbReference>
<keyword evidence="3" id="KW-0732">Signal</keyword>
<evidence type="ECO:0000256" key="3">
    <source>
        <dbReference type="SAM" id="SignalP"/>
    </source>
</evidence>
<protein>
    <recommendedName>
        <fullName evidence="6">Peptidase M41 domain-containing protein</fullName>
    </recommendedName>
</protein>
<evidence type="ECO:0008006" key="6">
    <source>
        <dbReference type="Google" id="ProtNLM"/>
    </source>
</evidence>
<feature type="transmembrane region" description="Helical" evidence="2">
    <location>
        <begin position="158"/>
        <end position="176"/>
    </location>
</feature>
<evidence type="ECO:0000256" key="1">
    <source>
        <dbReference type="SAM" id="MobiDB-lite"/>
    </source>
</evidence>
<dbReference type="GO" id="GO:0004176">
    <property type="term" value="F:ATP-dependent peptidase activity"/>
    <property type="evidence" value="ECO:0007669"/>
    <property type="project" value="InterPro"/>
</dbReference>
<dbReference type="AlphaFoldDB" id="A0AAD8YCZ8"/>
<dbReference type="GO" id="GO:0006508">
    <property type="term" value="P:proteolysis"/>
    <property type="evidence" value="ECO:0007669"/>
    <property type="project" value="InterPro"/>
</dbReference>